<evidence type="ECO:0000256" key="9">
    <source>
        <dbReference type="HAMAP-Rule" id="MF_00097"/>
    </source>
</evidence>
<feature type="binding site" evidence="9">
    <location>
        <position position="116"/>
    </location>
    <ligand>
        <name>4-amino-2-methyl-5-(diphosphooxymethyl)pyrimidine</name>
        <dbReference type="ChEBI" id="CHEBI:57841"/>
    </ligand>
</feature>
<evidence type="ECO:0000256" key="10">
    <source>
        <dbReference type="RuleBase" id="RU003826"/>
    </source>
</evidence>
<evidence type="ECO:0000256" key="2">
    <source>
        <dbReference type="ARBA" id="ARBA00022679"/>
    </source>
</evidence>
<dbReference type="EC" id="2.5.1.3" evidence="9"/>
<dbReference type="GO" id="GO:0005737">
    <property type="term" value="C:cytoplasm"/>
    <property type="evidence" value="ECO:0007669"/>
    <property type="project" value="TreeGrafter"/>
</dbReference>
<keyword evidence="3 9" id="KW-0479">Metal-binding</keyword>
<dbReference type="GO" id="GO:0004789">
    <property type="term" value="F:thiamine-phosphate diphosphorylase activity"/>
    <property type="evidence" value="ECO:0007669"/>
    <property type="project" value="UniProtKB-UniRule"/>
</dbReference>
<comment type="caution">
    <text evidence="13">The sequence shown here is derived from an EMBL/GenBank/DDBJ whole genome shotgun (WGS) entry which is preliminary data.</text>
</comment>
<evidence type="ECO:0000259" key="12">
    <source>
        <dbReference type="Pfam" id="PF02581"/>
    </source>
</evidence>
<dbReference type="PANTHER" id="PTHR20857:SF15">
    <property type="entry name" value="THIAMINE-PHOSPHATE SYNTHASE"/>
    <property type="match status" value="1"/>
</dbReference>
<dbReference type="Proteomes" id="UP000608345">
    <property type="component" value="Unassembled WGS sequence"/>
</dbReference>
<name>A0A918JLU0_9BURK</name>
<dbReference type="Gene3D" id="3.20.20.70">
    <property type="entry name" value="Aldolase class I"/>
    <property type="match status" value="1"/>
</dbReference>
<dbReference type="HAMAP" id="MF_00097">
    <property type="entry name" value="TMP_synthase"/>
    <property type="match status" value="1"/>
</dbReference>
<feature type="binding site" evidence="9">
    <location>
        <position position="73"/>
    </location>
    <ligand>
        <name>Mg(2+)</name>
        <dbReference type="ChEBI" id="CHEBI:18420"/>
    </ligand>
</feature>
<comment type="similarity">
    <text evidence="9 10">Belongs to the thiamine-phosphate synthase family.</text>
</comment>
<protein>
    <recommendedName>
        <fullName evidence="9">Thiamine-phosphate synthase</fullName>
        <shortName evidence="9">TP synthase</shortName>
        <shortName evidence="9">TPS</shortName>
        <ecNumber evidence="9">2.5.1.3</ecNumber>
    </recommendedName>
    <alternativeName>
        <fullName evidence="9">Thiamine-phosphate pyrophosphorylase</fullName>
        <shortName evidence="9">TMP pyrophosphorylase</shortName>
        <shortName evidence="9">TMP-PPase</shortName>
    </alternativeName>
</protein>
<comment type="caution">
    <text evidence="9">Lacks conserved residue(s) required for the propagation of feature annotation.</text>
</comment>
<comment type="cofactor">
    <cofactor evidence="9">
        <name>Mg(2+)</name>
        <dbReference type="ChEBI" id="CHEBI:18420"/>
    </cofactor>
    <text evidence="9">Binds 1 Mg(2+) ion per subunit.</text>
</comment>
<evidence type="ECO:0000256" key="11">
    <source>
        <dbReference type="RuleBase" id="RU004253"/>
    </source>
</evidence>
<dbReference type="InterPro" id="IPR022998">
    <property type="entry name" value="ThiamineP_synth_TenI"/>
</dbReference>
<feature type="binding site" evidence="9">
    <location>
        <position position="92"/>
    </location>
    <ligand>
        <name>Mg(2+)</name>
        <dbReference type="ChEBI" id="CHEBI:18420"/>
    </ligand>
</feature>
<dbReference type="GO" id="GO:0009228">
    <property type="term" value="P:thiamine biosynthetic process"/>
    <property type="evidence" value="ECO:0007669"/>
    <property type="project" value="UniProtKB-KW"/>
</dbReference>
<dbReference type="NCBIfam" id="TIGR00693">
    <property type="entry name" value="thiE"/>
    <property type="match status" value="1"/>
</dbReference>
<evidence type="ECO:0000313" key="14">
    <source>
        <dbReference type="Proteomes" id="UP000608345"/>
    </source>
</evidence>
<feature type="binding site" evidence="9">
    <location>
        <position position="72"/>
    </location>
    <ligand>
        <name>4-amino-2-methyl-5-(diphosphooxymethyl)pyrimidine</name>
        <dbReference type="ChEBI" id="CHEBI:57841"/>
    </ligand>
</feature>
<comment type="function">
    <text evidence="9">Condenses 4-methyl-5-(beta-hydroxyethyl)thiazole monophosphate (THZ-P) and 2-methyl-4-amino-5-hydroxymethyl pyrimidine pyrophosphate (HMP-PP) to form thiamine monophosphate (TMP).</text>
</comment>
<dbReference type="InterPro" id="IPR036206">
    <property type="entry name" value="ThiamineP_synth_sf"/>
</dbReference>
<evidence type="ECO:0000256" key="7">
    <source>
        <dbReference type="ARBA" id="ARBA00047851"/>
    </source>
</evidence>
<feature type="binding site" evidence="9">
    <location>
        <position position="178"/>
    </location>
    <ligand>
        <name>2-[(2R,5Z)-2-carboxy-4-methylthiazol-5(2H)-ylidene]ethyl phosphate</name>
        <dbReference type="ChEBI" id="CHEBI:62899"/>
    </ligand>
</feature>
<keyword evidence="5 9" id="KW-0784">Thiamine biosynthesis</keyword>
<dbReference type="EMBL" id="BMYS01000009">
    <property type="protein sequence ID" value="GGW86098.1"/>
    <property type="molecule type" value="Genomic_DNA"/>
</dbReference>
<dbReference type="InterPro" id="IPR013785">
    <property type="entry name" value="Aldolase_TIM"/>
</dbReference>
<reference evidence="13" key="1">
    <citation type="journal article" date="2014" name="Int. J. Syst. Evol. Microbiol.">
        <title>Complete genome sequence of Corynebacterium casei LMG S-19264T (=DSM 44701T), isolated from a smear-ripened cheese.</title>
        <authorList>
            <consortium name="US DOE Joint Genome Institute (JGI-PGF)"/>
            <person name="Walter F."/>
            <person name="Albersmeier A."/>
            <person name="Kalinowski J."/>
            <person name="Ruckert C."/>
        </authorList>
    </citation>
    <scope>NUCLEOTIDE SEQUENCE</scope>
    <source>
        <strain evidence="13">KCTC 23732</strain>
    </source>
</reference>
<evidence type="ECO:0000256" key="3">
    <source>
        <dbReference type="ARBA" id="ARBA00022723"/>
    </source>
</evidence>
<comment type="catalytic activity">
    <reaction evidence="7 9 10">
        <text>2-(2-carboxy-4-methylthiazol-5-yl)ethyl phosphate + 4-amino-2-methyl-5-(diphosphooxymethyl)pyrimidine + 2 H(+) = thiamine phosphate + CO2 + diphosphate</text>
        <dbReference type="Rhea" id="RHEA:47848"/>
        <dbReference type="ChEBI" id="CHEBI:15378"/>
        <dbReference type="ChEBI" id="CHEBI:16526"/>
        <dbReference type="ChEBI" id="CHEBI:33019"/>
        <dbReference type="ChEBI" id="CHEBI:37575"/>
        <dbReference type="ChEBI" id="CHEBI:57841"/>
        <dbReference type="ChEBI" id="CHEBI:62890"/>
        <dbReference type="EC" id="2.5.1.3"/>
    </reaction>
</comment>
<dbReference type="RefSeq" id="WP_189384870.1">
    <property type="nucleotide sequence ID" value="NZ_BAABFY010000052.1"/>
</dbReference>
<dbReference type="SUPFAM" id="SSF51391">
    <property type="entry name" value="Thiamin phosphate synthase"/>
    <property type="match status" value="1"/>
</dbReference>
<proteinExistence type="inferred from homology"/>
<dbReference type="CDD" id="cd00564">
    <property type="entry name" value="TMP_TenI"/>
    <property type="match status" value="1"/>
</dbReference>
<reference evidence="13" key="2">
    <citation type="submission" date="2020-09" db="EMBL/GenBank/DDBJ databases">
        <authorList>
            <person name="Sun Q."/>
            <person name="Kim S."/>
        </authorList>
    </citation>
    <scope>NUCLEOTIDE SEQUENCE</scope>
    <source>
        <strain evidence="13">KCTC 23732</strain>
    </source>
</reference>
<dbReference type="PANTHER" id="PTHR20857">
    <property type="entry name" value="THIAMINE-PHOSPHATE PYROPHOSPHORYLASE"/>
    <property type="match status" value="1"/>
</dbReference>
<organism evidence="13 14">
    <name type="scientific">Advenella faeciporci</name>
    <dbReference type="NCBI Taxonomy" id="797535"/>
    <lineage>
        <taxon>Bacteria</taxon>
        <taxon>Pseudomonadati</taxon>
        <taxon>Pseudomonadota</taxon>
        <taxon>Betaproteobacteria</taxon>
        <taxon>Burkholderiales</taxon>
        <taxon>Alcaligenaceae</taxon>
    </lineage>
</organism>
<feature type="binding site" evidence="9">
    <location>
        <begin position="198"/>
        <end position="199"/>
    </location>
    <ligand>
        <name>2-[(2R,5Z)-2-carboxy-4-methylthiazol-5(2H)-ylidene]ethyl phosphate</name>
        <dbReference type="ChEBI" id="CHEBI:62899"/>
    </ligand>
</feature>
<keyword evidence="2 9" id="KW-0808">Transferase</keyword>
<comment type="catalytic activity">
    <reaction evidence="8 9 10">
        <text>2-[(2R,5Z)-2-carboxy-4-methylthiazol-5(2H)-ylidene]ethyl phosphate + 4-amino-2-methyl-5-(diphosphooxymethyl)pyrimidine + 2 H(+) = thiamine phosphate + CO2 + diphosphate</text>
        <dbReference type="Rhea" id="RHEA:47844"/>
        <dbReference type="ChEBI" id="CHEBI:15378"/>
        <dbReference type="ChEBI" id="CHEBI:16526"/>
        <dbReference type="ChEBI" id="CHEBI:33019"/>
        <dbReference type="ChEBI" id="CHEBI:37575"/>
        <dbReference type="ChEBI" id="CHEBI:57841"/>
        <dbReference type="ChEBI" id="CHEBI:62899"/>
        <dbReference type="EC" id="2.5.1.3"/>
    </reaction>
</comment>
<comment type="catalytic activity">
    <reaction evidence="6 9 10">
        <text>4-methyl-5-(2-phosphooxyethyl)-thiazole + 4-amino-2-methyl-5-(diphosphooxymethyl)pyrimidine + H(+) = thiamine phosphate + diphosphate</text>
        <dbReference type="Rhea" id="RHEA:22328"/>
        <dbReference type="ChEBI" id="CHEBI:15378"/>
        <dbReference type="ChEBI" id="CHEBI:33019"/>
        <dbReference type="ChEBI" id="CHEBI:37575"/>
        <dbReference type="ChEBI" id="CHEBI:57841"/>
        <dbReference type="ChEBI" id="CHEBI:58296"/>
        <dbReference type="EC" id="2.5.1.3"/>
    </reaction>
</comment>
<comment type="pathway">
    <text evidence="1 9 11">Cofactor biosynthesis; thiamine diphosphate biosynthesis; thiamine phosphate from 4-amino-2-methyl-5-diphosphomethylpyrimidine and 4-methyl-5-(2-phosphoethyl)-thiazole: step 1/1.</text>
</comment>
<feature type="binding site" evidence="9">
    <location>
        <position position="146"/>
    </location>
    <ligand>
        <name>4-amino-2-methyl-5-(diphosphooxymethyl)pyrimidine</name>
        <dbReference type="ChEBI" id="CHEBI:57841"/>
    </ligand>
</feature>
<evidence type="ECO:0000256" key="1">
    <source>
        <dbReference type="ARBA" id="ARBA00005165"/>
    </source>
</evidence>
<gene>
    <name evidence="9 13" type="primary">thiE</name>
    <name evidence="13" type="ORF">GCM10011450_14970</name>
</gene>
<dbReference type="AlphaFoldDB" id="A0A918JLU0"/>
<evidence type="ECO:0000256" key="6">
    <source>
        <dbReference type="ARBA" id="ARBA00047334"/>
    </source>
</evidence>
<keyword evidence="4 9" id="KW-0460">Magnesium</keyword>
<evidence type="ECO:0000256" key="5">
    <source>
        <dbReference type="ARBA" id="ARBA00022977"/>
    </source>
</evidence>
<feature type="domain" description="Thiamine phosphate synthase/TenI" evidence="12">
    <location>
        <begin position="11"/>
        <end position="201"/>
    </location>
</feature>
<feature type="binding site" evidence="9">
    <location>
        <begin position="40"/>
        <end position="44"/>
    </location>
    <ligand>
        <name>4-amino-2-methyl-5-(diphosphooxymethyl)pyrimidine</name>
        <dbReference type="ChEBI" id="CHEBI:57841"/>
    </ligand>
</feature>
<dbReference type="InterPro" id="IPR034291">
    <property type="entry name" value="TMP_synthase"/>
</dbReference>
<evidence type="ECO:0000256" key="8">
    <source>
        <dbReference type="ARBA" id="ARBA00047883"/>
    </source>
</evidence>
<dbReference type="GO" id="GO:0009229">
    <property type="term" value="P:thiamine diphosphate biosynthetic process"/>
    <property type="evidence" value="ECO:0007669"/>
    <property type="project" value="UniProtKB-UniRule"/>
</dbReference>
<dbReference type="Pfam" id="PF02581">
    <property type="entry name" value="TMP-TENI"/>
    <property type="match status" value="1"/>
</dbReference>
<accession>A0A918JLU0</accession>
<keyword evidence="14" id="KW-1185">Reference proteome</keyword>
<evidence type="ECO:0000313" key="13">
    <source>
        <dbReference type="EMBL" id="GGW86098.1"/>
    </source>
</evidence>
<dbReference type="GO" id="GO:0000287">
    <property type="term" value="F:magnesium ion binding"/>
    <property type="evidence" value="ECO:0007669"/>
    <property type="project" value="UniProtKB-UniRule"/>
</dbReference>
<sequence>MTEKLRFPRGLYGITPAWDDIEKLYQAIEQACEGGMNVLQWRRKNTPFETALEQAAKVAGICKQHGTLFFINDDWKLALAIDADGVHLGREDADPVYVRQQAASHHRQAPLLIGVSCYNELDKARQAIAQDLDYIAFGALFPSQVKPDAEKASLDLFSAARPLVQNRSPRPALVGIGGIDIHNAQSVIRAGADSISVISGLFEQADIRSTAKALSNLFEN</sequence>
<evidence type="ECO:0000256" key="4">
    <source>
        <dbReference type="ARBA" id="ARBA00022842"/>
    </source>
</evidence>